<keyword evidence="13" id="KW-1185">Reference proteome</keyword>
<feature type="transmembrane region" description="Helical" evidence="8">
    <location>
        <begin position="540"/>
        <end position="562"/>
    </location>
</feature>
<dbReference type="GO" id="GO:0005254">
    <property type="term" value="F:chloride channel activity"/>
    <property type="evidence" value="ECO:0007669"/>
    <property type="project" value="TreeGrafter"/>
</dbReference>
<dbReference type="GO" id="GO:0046983">
    <property type="term" value="F:protein dimerization activity"/>
    <property type="evidence" value="ECO:0007669"/>
    <property type="project" value="InterPro"/>
</dbReference>
<dbReference type="EMBL" id="CAJFDI010000002">
    <property type="protein sequence ID" value="CAD5217865.1"/>
    <property type="molecule type" value="Genomic_DNA"/>
</dbReference>
<name>A0A7I8WZC3_BURXY</name>
<feature type="region of interest" description="Disordered" evidence="9">
    <location>
        <begin position="29"/>
        <end position="50"/>
    </location>
</feature>
<feature type="transmembrane region" description="Helical" evidence="8">
    <location>
        <begin position="784"/>
        <end position="807"/>
    </location>
</feature>
<feature type="region of interest" description="Disordered" evidence="9">
    <location>
        <begin position="993"/>
        <end position="1015"/>
    </location>
</feature>
<evidence type="ECO:0000256" key="1">
    <source>
        <dbReference type="ARBA" id="ARBA00004651"/>
    </source>
</evidence>
<dbReference type="GO" id="GO:0005886">
    <property type="term" value="C:plasma membrane"/>
    <property type="evidence" value="ECO:0007669"/>
    <property type="project" value="UniProtKB-SubCell"/>
</dbReference>
<feature type="transmembrane region" description="Helical" evidence="8">
    <location>
        <begin position="835"/>
        <end position="859"/>
    </location>
</feature>
<dbReference type="InterPro" id="IPR007632">
    <property type="entry name" value="Anoctamin"/>
</dbReference>
<dbReference type="Pfam" id="PF16178">
    <property type="entry name" value="Anoct_dimer"/>
    <property type="match status" value="1"/>
</dbReference>
<organism evidence="12 13">
    <name type="scientific">Bursaphelenchus xylophilus</name>
    <name type="common">Pinewood nematode worm</name>
    <name type="synonym">Aphelenchoides xylophilus</name>
    <dbReference type="NCBI Taxonomy" id="6326"/>
    <lineage>
        <taxon>Eukaryota</taxon>
        <taxon>Metazoa</taxon>
        <taxon>Ecdysozoa</taxon>
        <taxon>Nematoda</taxon>
        <taxon>Chromadorea</taxon>
        <taxon>Rhabditida</taxon>
        <taxon>Tylenchina</taxon>
        <taxon>Tylenchomorpha</taxon>
        <taxon>Aphelenchoidea</taxon>
        <taxon>Aphelenchoididae</taxon>
        <taxon>Bursaphelenchus</taxon>
    </lineage>
</organism>
<keyword evidence="6 8" id="KW-0472">Membrane</keyword>
<dbReference type="InterPro" id="IPR049452">
    <property type="entry name" value="Anoctamin_TM"/>
</dbReference>
<evidence type="ECO:0000256" key="4">
    <source>
        <dbReference type="ARBA" id="ARBA00022692"/>
    </source>
</evidence>
<dbReference type="PANTHER" id="PTHR12308">
    <property type="entry name" value="ANOCTAMIN"/>
    <property type="match status" value="1"/>
</dbReference>
<feature type="region of interest" description="Disordered" evidence="9">
    <location>
        <begin position="1073"/>
        <end position="1145"/>
    </location>
</feature>
<dbReference type="AlphaFoldDB" id="A0A7I8WZC3"/>
<dbReference type="OrthoDB" id="296386at2759"/>
<evidence type="ECO:0000256" key="7">
    <source>
        <dbReference type="ARBA" id="ARBA00023180"/>
    </source>
</evidence>
<feature type="transmembrane region" description="Helical" evidence="8">
    <location>
        <begin position="582"/>
        <end position="603"/>
    </location>
</feature>
<dbReference type="SMR" id="A0A7I8WZC3"/>
<keyword evidence="7" id="KW-0325">Glycoprotein</keyword>
<protein>
    <recommendedName>
        <fullName evidence="8">Anoctamin</fullName>
    </recommendedName>
</protein>
<dbReference type="PANTHER" id="PTHR12308:SF84">
    <property type="entry name" value="ANOCTAMIN"/>
    <property type="match status" value="1"/>
</dbReference>
<dbReference type="Proteomes" id="UP000582659">
    <property type="component" value="Unassembled WGS sequence"/>
</dbReference>
<dbReference type="InterPro" id="IPR032394">
    <property type="entry name" value="Anoct_dimer"/>
</dbReference>
<evidence type="ECO:0000256" key="6">
    <source>
        <dbReference type="ARBA" id="ARBA00023136"/>
    </source>
</evidence>
<evidence type="ECO:0000256" key="8">
    <source>
        <dbReference type="RuleBase" id="RU280814"/>
    </source>
</evidence>
<evidence type="ECO:0000256" key="5">
    <source>
        <dbReference type="ARBA" id="ARBA00022989"/>
    </source>
</evidence>
<comment type="similarity">
    <text evidence="2 8">Belongs to the anoctamin family.</text>
</comment>
<evidence type="ECO:0000259" key="10">
    <source>
        <dbReference type="Pfam" id="PF04547"/>
    </source>
</evidence>
<gene>
    <name evidence="12" type="ORF">BXYJ_LOCUS5258</name>
</gene>
<dbReference type="Proteomes" id="UP000659654">
    <property type="component" value="Unassembled WGS sequence"/>
</dbReference>
<feature type="transmembrane region" description="Helical" evidence="8">
    <location>
        <begin position="941"/>
        <end position="966"/>
    </location>
</feature>
<reference evidence="12" key="1">
    <citation type="submission" date="2020-09" db="EMBL/GenBank/DDBJ databases">
        <authorList>
            <person name="Kikuchi T."/>
        </authorList>
    </citation>
    <scope>NUCLEOTIDE SEQUENCE</scope>
    <source>
        <strain evidence="12">Ka4C1</strain>
    </source>
</reference>
<feature type="compositionally biased region" description="Low complexity" evidence="9">
    <location>
        <begin position="1105"/>
        <end position="1124"/>
    </location>
</feature>
<dbReference type="EMBL" id="CAJFCV020000002">
    <property type="protein sequence ID" value="CAG9101844.1"/>
    <property type="molecule type" value="Genomic_DNA"/>
</dbReference>
<evidence type="ECO:0000313" key="12">
    <source>
        <dbReference type="EMBL" id="CAD5217865.1"/>
    </source>
</evidence>
<comment type="subcellular location">
    <subcellularLocation>
        <location evidence="1">Cell membrane</location>
        <topology evidence="1">Multi-pass membrane protein</topology>
    </subcellularLocation>
    <subcellularLocation>
        <location evidence="8">Membrane</location>
        <topology evidence="8">Multi-pass membrane protein</topology>
    </subcellularLocation>
</comment>
<feature type="transmembrane region" description="Helical" evidence="8">
    <location>
        <begin position="460"/>
        <end position="479"/>
    </location>
</feature>
<evidence type="ECO:0000256" key="9">
    <source>
        <dbReference type="SAM" id="MobiDB-lite"/>
    </source>
</evidence>
<evidence type="ECO:0000313" key="13">
    <source>
        <dbReference type="Proteomes" id="UP000659654"/>
    </source>
</evidence>
<accession>A0A7I8WZC3</accession>
<feature type="domain" description="Anoctamin dimerisation" evidence="11">
    <location>
        <begin position="117"/>
        <end position="368"/>
    </location>
</feature>
<comment type="caution">
    <text evidence="12">The sequence shown here is derived from an EMBL/GenBank/DDBJ whole genome shotgun (WGS) entry which is preliminary data.</text>
</comment>
<keyword evidence="4 8" id="KW-0812">Transmembrane</keyword>
<dbReference type="Pfam" id="PF04547">
    <property type="entry name" value="Anoctamin"/>
    <property type="match status" value="1"/>
</dbReference>
<feature type="compositionally biased region" description="Polar residues" evidence="9">
    <location>
        <begin position="1076"/>
        <end position="1098"/>
    </location>
</feature>
<feature type="transmembrane region" description="Helical" evidence="8">
    <location>
        <begin position="626"/>
        <end position="647"/>
    </location>
</feature>
<feature type="transmembrane region" description="Helical" evidence="8">
    <location>
        <begin position="392"/>
        <end position="409"/>
    </location>
</feature>
<keyword evidence="3" id="KW-1003">Cell membrane</keyword>
<feature type="domain" description="Anoctamin transmembrane" evidence="10">
    <location>
        <begin position="371"/>
        <end position="980"/>
    </location>
</feature>
<feature type="region of interest" description="Disordered" evidence="9">
    <location>
        <begin position="89"/>
        <end position="109"/>
    </location>
</feature>
<evidence type="ECO:0000259" key="11">
    <source>
        <dbReference type="Pfam" id="PF16178"/>
    </source>
</evidence>
<feature type="compositionally biased region" description="Polar residues" evidence="9">
    <location>
        <begin position="993"/>
        <end position="1003"/>
    </location>
</feature>
<evidence type="ECO:0000256" key="2">
    <source>
        <dbReference type="ARBA" id="ARBA00009671"/>
    </source>
</evidence>
<evidence type="ECO:0000256" key="3">
    <source>
        <dbReference type="ARBA" id="ARBA00022475"/>
    </source>
</evidence>
<proteinExistence type="inferred from homology"/>
<sequence>MRTMQTPRRKQRYTVGFTDAQRNQFVTRSTRNNTSNNDASCPLISPQSPQSVPRPFWAKLAQEAQRNGGVAPNWSPQLFRVVKSAHEEGMASVSPENGTENGRKRSKMAANRPMGRYFSDERRLIDYVLAYDLDNSDEESVSEDRIEFEPFSLPSSTPATQNHQTKLEKRRIFEHNLKLLGLELEYTFAKHSRIGFVLIHAPFKVLMKQAELLKLKMPVYQNDVKKHANLMDGAVNSLLKRCRFLDFDDKVKERIETRDYFCQPFIEQHLECFVNHEDPETFFSRAERSRMVYDLLIRTRYDLKEAGDKYRFGVERLVKNGTYNSCYPLHDELSFSKEEKYDPETCSDRQLLYENWVRARNVWKYQPLHLIKNYFGTKIGFYFAWLGYYTRFLYIISIIGVFCVVYGIATMGSDLPSQQICNANSSNVLMCPICTNYCDYTPLSASCTYSKITYVFDNSATILFAAVMSIWATLFLEGWKRYHAELAYKWNVFDFEAEEEVLRPEFQYRKSQQRVNPVTQEKEPYIPIFERVLRFSFSGITVLFFLCLVIALVIGIIAYRIIVLKVFFQWDDNDAFKSRAFILTSVTAACINLVFILIMNYVYSSLALKLTEWECPRTQTEFDNSYTLKVFLFQFINFYSSLFYIAFIKGKFSGPPEPNNPAALARVNGVTMVAEGTFTIFGNRLEECDPAGCMVELVIQLFIIMCGKQFFSAFMEIGYPTIMNILRRWRLKLPMESEKQKEEIMRQRSQTAIQKEPHGVTLVERDYCLNPVSEQFLFDEYLEMVIQFGFCTLFVCAFPLAPLFALLNNILEIRLDAFKFIVTQRKPIPSPARNIGIWMTILDLLSKLSVLCNAFVIAFTSDFVPRLFHYLTHEGSMDTYLEESLSIFNAAEIVVIGSGYSNVTQCRYRDYRRPPCSLGLTDELQICDNLYSHTNKWWMLLAFRLIFVLVFEHVVLSIKAIFAYIIPDVPTKIMIQLQRERYLARQAVLQRTDTFSNGPSTGRSEPPSDAAPTTDPEAVAYQGEDAFETELEDPDFESCKEPSEALKRMYSDRKKPSLSSAASSIVLSNRLPIHGSKNTLPATSHSANELSDTSNSLQVPIHTKSLGSEPPTSSSSDSFHTAPSIRLQPPEDAKFQKNPEMDSMA</sequence>
<feature type="compositionally biased region" description="Basic and acidic residues" evidence="9">
    <location>
        <begin position="1129"/>
        <end position="1145"/>
    </location>
</feature>
<keyword evidence="5 8" id="KW-1133">Transmembrane helix</keyword>